<dbReference type="GO" id="GO:0046656">
    <property type="term" value="P:folic acid biosynthetic process"/>
    <property type="evidence" value="ECO:0007669"/>
    <property type="project" value="UniProtKB-KW"/>
</dbReference>
<name>A0A840I0U8_9PROT</name>
<comment type="catalytic activity">
    <reaction evidence="20">
        <text>(6R)-5,10-methylenetetrahydrofolyl-(gamma-L-Glu)(n) + L-glutamate + ATP = (6R)-5,10-methylenetetrahydrofolyl-(gamma-L-Glu)(n+1) + ADP + phosphate + H(+)</text>
        <dbReference type="Rhea" id="RHEA:51912"/>
        <dbReference type="Rhea" id="RHEA-COMP:13257"/>
        <dbReference type="Rhea" id="RHEA-COMP:13258"/>
        <dbReference type="ChEBI" id="CHEBI:15378"/>
        <dbReference type="ChEBI" id="CHEBI:29985"/>
        <dbReference type="ChEBI" id="CHEBI:30616"/>
        <dbReference type="ChEBI" id="CHEBI:43474"/>
        <dbReference type="ChEBI" id="CHEBI:136572"/>
        <dbReference type="ChEBI" id="CHEBI:456216"/>
        <dbReference type="EC" id="6.3.2.17"/>
    </reaction>
</comment>
<evidence type="ECO:0000256" key="16">
    <source>
        <dbReference type="ARBA" id="ARBA00030592"/>
    </source>
</evidence>
<dbReference type="Gene3D" id="3.90.190.20">
    <property type="entry name" value="Mur ligase, C-terminal domain"/>
    <property type="match status" value="1"/>
</dbReference>
<comment type="catalytic activity">
    <reaction evidence="19">
        <text>10-formyltetrahydrofolyl-(gamma-L-Glu)(n) + L-glutamate + ATP = 10-formyltetrahydrofolyl-(gamma-L-Glu)(n+1) + ADP + phosphate + H(+)</text>
        <dbReference type="Rhea" id="RHEA:51904"/>
        <dbReference type="Rhea" id="RHEA-COMP:13088"/>
        <dbReference type="Rhea" id="RHEA-COMP:14300"/>
        <dbReference type="ChEBI" id="CHEBI:15378"/>
        <dbReference type="ChEBI" id="CHEBI:29985"/>
        <dbReference type="ChEBI" id="CHEBI:30616"/>
        <dbReference type="ChEBI" id="CHEBI:43474"/>
        <dbReference type="ChEBI" id="CHEBI:134413"/>
        <dbReference type="ChEBI" id="CHEBI:456216"/>
        <dbReference type="EC" id="6.3.2.17"/>
    </reaction>
</comment>
<dbReference type="UniPathway" id="UPA00077">
    <property type="reaction ID" value="UER00157"/>
</dbReference>
<sequence length="448" mass="46895">MTRTPATAAAAEVQRRLARLSAQAPAEMELGLGRIRKALSRLGDPQDRLPPVIHVAGTNGKGSVIAYMRAILAAGGLRCHVYTSPHLVRFNERIVVAGQEVSDEAFAETLGACEAAAGDLPLTYFEAVTAAAFLLFEREPADVVLLETGLGGRLDATNVVSAPRACVVTPVAFDHQDWLGETLEEIAYEKAGILKAGARFVTGPQRPEVLAVLESRALAVGANPHVFGQDWTAVSEGGRLVYQDEEGLSDLSLPRLPGAHQVDNAALAVAAVKAAGLAPPDDLLSLGLEAAEWPARLQRLRRGPLVRLAERHVSGGGEAAELWLDGGHNPHAGRAVARAMADLEERSPRPLILVAGMQANKDARGYFEPFADLASLVLTVAADKDSAAKPDALAATARSAGLPAEAGGSVAEALVRAMDQAALSGEGMPRILICGSLYLAGEVLEENG</sequence>
<accession>A0A840I0U8</accession>
<dbReference type="PIRSF" id="PIRSF001563">
    <property type="entry name" value="Folylpolyglu_synth"/>
    <property type="match status" value="1"/>
</dbReference>
<evidence type="ECO:0000256" key="13">
    <source>
        <dbReference type="ARBA" id="ARBA00022842"/>
    </source>
</evidence>
<evidence type="ECO:0000256" key="11">
    <source>
        <dbReference type="ARBA" id="ARBA00022741"/>
    </source>
</evidence>
<evidence type="ECO:0000256" key="10">
    <source>
        <dbReference type="ARBA" id="ARBA00022723"/>
    </source>
</evidence>
<dbReference type="PANTHER" id="PTHR11136:SF0">
    <property type="entry name" value="DIHYDROFOLATE SYNTHETASE-RELATED"/>
    <property type="match status" value="1"/>
</dbReference>
<evidence type="ECO:0000256" key="8">
    <source>
        <dbReference type="ARBA" id="ARBA00019357"/>
    </source>
</evidence>
<dbReference type="EC" id="6.3.2.17" evidence="7"/>
<evidence type="ECO:0000256" key="17">
    <source>
        <dbReference type="ARBA" id="ARBA00032510"/>
    </source>
</evidence>
<dbReference type="Pfam" id="PF08245">
    <property type="entry name" value="Mur_ligase_M"/>
    <property type="match status" value="1"/>
</dbReference>
<comment type="catalytic activity">
    <reaction evidence="21">
        <text>7,8-dihydropteroate + L-glutamate + ATP = 7,8-dihydrofolate + ADP + phosphate + H(+)</text>
        <dbReference type="Rhea" id="RHEA:23584"/>
        <dbReference type="ChEBI" id="CHEBI:15378"/>
        <dbReference type="ChEBI" id="CHEBI:17839"/>
        <dbReference type="ChEBI" id="CHEBI:29985"/>
        <dbReference type="ChEBI" id="CHEBI:30616"/>
        <dbReference type="ChEBI" id="CHEBI:43474"/>
        <dbReference type="ChEBI" id="CHEBI:57451"/>
        <dbReference type="ChEBI" id="CHEBI:456216"/>
        <dbReference type="EC" id="6.3.2.12"/>
    </reaction>
</comment>
<dbReference type="SUPFAM" id="SSF53623">
    <property type="entry name" value="MurD-like peptide ligases, catalytic domain"/>
    <property type="match status" value="1"/>
</dbReference>
<organism evidence="25 26">
    <name type="scientific">Parvularcula dongshanensis</name>
    <dbReference type="NCBI Taxonomy" id="1173995"/>
    <lineage>
        <taxon>Bacteria</taxon>
        <taxon>Pseudomonadati</taxon>
        <taxon>Pseudomonadota</taxon>
        <taxon>Alphaproteobacteria</taxon>
        <taxon>Parvularculales</taxon>
        <taxon>Parvularculaceae</taxon>
        <taxon>Parvularcula</taxon>
    </lineage>
</organism>
<dbReference type="GO" id="GO:0046654">
    <property type="term" value="P:tetrahydrofolate biosynthetic process"/>
    <property type="evidence" value="ECO:0007669"/>
    <property type="project" value="UniProtKB-UniPathway"/>
</dbReference>
<comment type="catalytic activity">
    <reaction evidence="18">
        <text>(6S)-5,6,7,8-tetrahydrofolyl-(gamma-L-Glu)(n) + L-glutamate + ATP = (6S)-5,6,7,8-tetrahydrofolyl-(gamma-L-Glu)(n+1) + ADP + phosphate + H(+)</text>
        <dbReference type="Rhea" id="RHEA:10580"/>
        <dbReference type="Rhea" id="RHEA-COMP:14738"/>
        <dbReference type="Rhea" id="RHEA-COMP:14740"/>
        <dbReference type="ChEBI" id="CHEBI:15378"/>
        <dbReference type="ChEBI" id="CHEBI:29985"/>
        <dbReference type="ChEBI" id="CHEBI:30616"/>
        <dbReference type="ChEBI" id="CHEBI:43474"/>
        <dbReference type="ChEBI" id="CHEBI:141005"/>
        <dbReference type="ChEBI" id="CHEBI:456216"/>
        <dbReference type="EC" id="6.3.2.17"/>
    </reaction>
</comment>
<dbReference type="InterPro" id="IPR004101">
    <property type="entry name" value="Mur_ligase_C"/>
</dbReference>
<dbReference type="GO" id="GO:0004326">
    <property type="term" value="F:tetrahydrofolylpolyglutamate synthase activity"/>
    <property type="evidence" value="ECO:0007669"/>
    <property type="project" value="UniProtKB-EC"/>
</dbReference>
<evidence type="ECO:0000256" key="2">
    <source>
        <dbReference type="ARBA" id="ARBA00002714"/>
    </source>
</evidence>
<evidence type="ECO:0000256" key="9">
    <source>
        <dbReference type="ARBA" id="ARBA00022598"/>
    </source>
</evidence>
<keyword evidence="9 22" id="KW-0436">Ligase</keyword>
<dbReference type="InterPro" id="IPR013221">
    <property type="entry name" value="Mur_ligase_cen"/>
</dbReference>
<dbReference type="InterPro" id="IPR001645">
    <property type="entry name" value="Folylpolyglutamate_synth"/>
</dbReference>
<evidence type="ECO:0000256" key="15">
    <source>
        <dbReference type="ARBA" id="ARBA00030048"/>
    </source>
</evidence>
<dbReference type="InterPro" id="IPR036615">
    <property type="entry name" value="Mur_ligase_C_dom_sf"/>
</dbReference>
<evidence type="ECO:0000256" key="20">
    <source>
        <dbReference type="ARBA" id="ARBA00049035"/>
    </source>
</evidence>
<evidence type="ECO:0000256" key="19">
    <source>
        <dbReference type="ARBA" id="ARBA00047808"/>
    </source>
</evidence>
<gene>
    <name evidence="25" type="ORF">GGQ59_000393</name>
</gene>
<reference evidence="25 26" key="1">
    <citation type="submission" date="2020-08" db="EMBL/GenBank/DDBJ databases">
        <title>Genomic Encyclopedia of Type Strains, Phase IV (KMG-IV): sequencing the most valuable type-strain genomes for metagenomic binning, comparative biology and taxonomic classification.</title>
        <authorList>
            <person name="Goeker M."/>
        </authorList>
    </citation>
    <scope>NUCLEOTIDE SEQUENCE [LARGE SCALE GENOMIC DNA]</scope>
    <source>
        <strain evidence="25 26">DSM 102850</strain>
    </source>
</reference>
<protein>
    <recommendedName>
        <fullName evidence="8">Dihydrofolate synthase/folylpolyglutamate synthase</fullName>
        <ecNumber evidence="6">6.3.2.12</ecNumber>
        <ecNumber evidence="7">6.3.2.17</ecNumber>
    </recommendedName>
    <alternativeName>
        <fullName evidence="17">Folylpoly-gamma-glutamate synthetase-dihydrofolate synthetase</fullName>
    </alternativeName>
    <alternativeName>
        <fullName evidence="15">Folylpolyglutamate synthetase</fullName>
    </alternativeName>
    <alternativeName>
        <fullName evidence="16">Tetrahydrofolylpolyglutamate synthase</fullName>
    </alternativeName>
</protein>
<evidence type="ECO:0000256" key="6">
    <source>
        <dbReference type="ARBA" id="ARBA00013023"/>
    </source>
</evidence>
<dbReference type="InterPro" id="IPR018109">
    <property type="entry name" value="Folylpolyglutamate_synth_CS"/>
</dbReference>
<comment type="function">
    <text evidence="2">Functions in two distinct reactions of the de novo folate biosynthetic pathway. Catalyzes the addition of a glutamate residue to dihydropteroate (7,8-dihydropteroate or H2Pte) to form dihydrofolate (7,8-dihydrofolate monoglutamate or H2Pte-Glu). Also catalyzes successive additions of L-glutamate to tetrahydrofolate or 10-formyltetrahydrofolate or 5,10-methylenetetrahydrofolate, leading to folylpolyglutamate derivatives.</text>
</comment>
<comment type="caution">
    <text evidence="25">The sequence shown here is derived from an EMBL/GenBank/DDBJ whole genome shotgun (WGS) entry which is preliminary data.</text>
</comment>
<dbReference type="GO" id="GO:0005524">
    <property type="term" value="F:ATP binding"/>
    <property type="evidence" value="ECO:0007669"/>
    <property type="project" value="UniProtKB-KW"/>
</dbReference>
<evidence type="ECO:0000313" key="25">
    <source>
        <dbReference type="EMBL" id="MBB4657893.1"/>
    </source>
</evidence>
<dbReference type="PANTHER" id="PTHR11136">
    <property type="entry name" value="FOLYLPOLYGLUTAMATE SYNTHASE-RELATED"/>
    <property type="match status" value="1"/>
</dbReference>
<dbReference type="Proteomes" id="UP000563524">
    <property type="component" value="Unassembled WGS sequence"/>
</dbReference>
<comment type="cofactor">
    <cofactor evidence="1">
        <name>Mg(2+)</name>
        <dbReference type="ChEBI" id="CHEBI:18420"/>
    </cofactor>
</comment>
<dbReference type="RefSeq" id="WP_221400830.1">
    <property type="nucleotide sequence ID" value="NZ_JACHOB010000001.1"/>
</dbReference>
<evidence type="ECO:0000256" key="18">
    <source>
        <dbReference type="ARBA" id="ARBA00047493"/>
    </source>
</evidence>
<dbReference type="Gene3D" id="3.40.1190.10">
    <property type="entry name" value="Mur-like, catalytic domain"/>
    <property type="match status" value="1"/>
</dbReference>
<dbReference type="EC" id="6.3.2.12" evidence="6"/>
<dbReference type="EMBL" id="JACHOB010000001">
    <property type="protein sequence ID" value="MBB4657893.1"/>
    <property type="molecule type" value="Genomic_DNA"/>
</dbReference>
<keyword evidence="13" id="KW-0460">Magnesium</keyword>
<keyword evidence="14" id="KW-0289">Folate biosynthesis</keyword>
<evidence type="ECO:0000313" key="26">
    <source>
        <dbReference type="Proteomes" id="UP000563524"/>
    </source>
</evidence>
<evidence type="ECO:0000256" key="22">
    <source>
        <dbReference type="PIRNR" id="PIRNR001563"/>
    </source>
</evidence>
<keyword evidence="12 22" id="KW-0067">ATP-binding</keyword>
<feature type="domain" description="Mur ligase central" evidence="24">
    <location>
        <begin position="55"/>
        <end position="272"/>
    </location>
</feature>
<evidence type="ECO:0000256" key="4">
    <source>
        <dbReference type="ARBA" id="ARBA00005150"/>
    </source>
</evidence>
<feature type="domain" description="Mur ligase C-terminal" evidence="23">
    <location>
        <begin position="322"/>
        <end position="436"/>
    </location>
</feature>
<evidence type="ECO:0000259" key="24">
    <source>
        <dbReference type="Pfam" id="PF08245"/>
    </source>
</evidence>
<evidence type="ECO:0000256" key="21">
    <source>
        <dbReference type="ARBA" id="ARBA00049161"/>
    </source>
</evidence>
<dbReference type="GO" id="GO:0008841">
    <property type="term" value="F:dihydrofolate synthase activity"/>
    <property type="evidence" value="ECO:0007669"/>
    <property type="project" value="UniProtKB-EC"/>
</dbReference>
<dbReference type="FunFam" id="3.40.1190.10:FF:000011">
    <property type="entry name" value="Folylpolyglutamate synthase/dihydrofolate synthase"/>
    <property type="match status" value="1"/>
</dbReference>
<comment type="pathway">
    <text evidence="4">Cofactor biosynthesis; tetrahydrofolylpolyglutamate biosynthesis.</text>
</comment>
<dbReference type="NCBIfam" id="TIGR01499">
    <property type="entry name" value="folC"/>
    <property type="match status" value="1"/>
</dbReference>
<dbReference type="SUPFAM" id="SSF53244">
    <property type="entry name" value="MurD-like peptide ligases, peptide-binding domain"/>
    <property type="match status" value="1"/>
</dbReference>
<evidence type="ECO:0000256" key="1">
    <source>
        <dbReference type="ARBA" id="ARBA00001946"/>
    </source>
</evidence>
<keyword evidence="26" id="KW-1185">Reference proteome</keyword>
<evidence type="ECO:0000256" key="12">
    <source>
        <dbReference type="ARBA" id="ARBA00022840"/>
    </source>
</evidence>
<evidence type="ECO:0000256" key="5">
    <source>
        <dbReference type="ARBA" id="ARBA00008276"/>
    </source>
</evidence>
<comment type="similarity">
    <text evidence="5 22">Belongs to the folylpolyglutamate synthase family.</text>
</comment>
<dbReference type="InterPro" id="IPR036565">
    <property type="entry name" value="Mur-like_cat_sf"/>
</dbReference>
<evidence type="ECO:0000259" key="23">
    <source>
        <dbReference type="Pfam" id="PF02875"/>
    </source>
</evidence>
<evidence type="ECO:0000256" key="7">
    <source>
        <dbReference type="ARBA" id="ARBA00013025"/>
    </source>
</evidence>
<keyword evidence="10" id="KW-0479">Metal-binding</keyword>
<dbReference type="PROSITE" id="PS01012">
    <property type="entry name" value="FOLYLPOLYGLU_SYNT_2"/>
    <property type="match status" value="1"/>
</dbReference>
<proteinExistence type="inferred from homology"/>
<evidence type="ECO:0000256" key="14">
    <source>
        <dbReference type="ARBA" id="ARBA00022909"/>
    </source>
</evidence>
<dbReference type="Pfam" id="PF02875">
    <property type="entry name" value="Mur_ligase_C"/>
    <property type="match status" value="1"/>
</dbReference>
<dbReference type="GO" id="GO:0046872">
    <property type="term" value="F:metal ion binding"/>
    <property type="evidence" value="ECO:0007669"/>
    <property type="project" value="UniProtKB-KW"/>
</dbReference>
<keyword evidence="11 22" id="KW-0547">Nucleotide-binding</keyword>
<dbReference type="GO" id="GO:0005737">
    <property type="term" value="C:cytoplasm"/>
    <property type="evidence" value="ECO:0007669"/>
    <property type="project" value="TreeGrafter"/>
</dbReference>
<comment type="pathway">
    <text evidence="3">Cofactor biosynthesis; tetrahydrofolate biosynthesis; 7,8-dihydrofolate from 2-amino-4-hydroxy-6-hydroxymethyl-7,8-dihydropteridine diphosphate and 4-aminobenzoate: step 2/2.</text>
</comment>
<evidence type="ECO:0000256" key="3">
    <source>
        <dbReference type="ARBA" id="ARBA00004799"/>
    </source>
</evidence>
<dbReference type="AlphaFoldDB" id="A0A840I0U8"/>